<dbReference type="Proteomes" id="UP000077875">
    <property type="component" value="Chromosome"/>
</dbReference>
<sequence>MGSGKMNEAVTEAQSSFDGKRYVAVIFALAMGGFVIGLSEFSIMGLMPNVASDFGVTEQSVGNLISAYALGVVVGAPAFAILGGRLRRKTMLMALMSAYARRPPALE</sequence>
<dbReference type="GO" id="GO:0005886">
    <property type="term" value="C:plasma membrane"/>
    <property type="evidence" value="ECO:0007669"/>
    <property type="project" value="UniProtKB-SubCell"/>
</dbReference>
<dbReference type="AlphaFoldDB" id="A0A172YGY8"/>
<evidence type="ECO:0000256" key="1">
    <source>
        <dbReference type="ARBA" id="ARBA00004651"/>
    </source>
</evidence>
<evidence type="ECO:0000256" key="6">
    <source>
        <dbReference type="SAM" id="Phobius"/>
    </source>
</evidence>
<evidence type="ECO:0000256" key="4">
    <source>
        <dbReference type="ARBA" id="ARBA00022989"/>
    </source>
</evidence>
<organism evidence="8 9">
    <name type="scientific">Halotalea alkalilenta</name>
    <dbReference type="NCBI Taxonomy" id="376489"/>
    <lineage>
        <taxon>Bacteria</taxon>
        <taxon>Pseudomonadati</taxon>
        <taxon>Pseudomonadota</taxon>
        <taxon>Gammaproteobacteria</taxon>
        <taxon>Oceanospirillales</taxon>
        <taxon>Halomonadaceae</taxon>
        <taxon>Halotalea</taxon>
    </lineage>
</organism>
<gene>
    <name evidence="8" type="ORF">A5892_13275</name>
</gene>
<dbReference type="PANTHER" id="PTHR43124:SF3">
    <property type="entry name" value="CHLORAMPHENICOL EFFLUX PUMP RV0191"/>
    <property type="match status" value="1"/>
</dbReference>
<keyword evidence="9" id="KW-1185">Reference proteome</keyword>
<reference evidence="8 9" key="1">
    <citation type="submission" date="2016-04" db="EMBL/GenBank/DDBJ databases">
        <title>Complete Genome Sequence of Halotalea alkalilenta IHB B 13600.</title>
        <authorList>
            <person name="Swarnkar M.K."/>
            <person name="Sharma A."/>
            <person name="Kaushal K."/>
            <person name="Soni R."/>
            <person name="Rana S."/>
            <person name="Singh A.K."/>
            <person name="Gulati A."/>
        </authorList>
    </citation>
    <scope>NUCLEOTIDE SEQUENCE [LARGE SCALE GENOMIC DNA]</scope>
    <source>
        <strain evidence="8 9">IHB B 13600</strain>
    </source>
</reference>
<dbReference type="GO" id="GO:0022857">
    <property type="term" value="F:transmembrane transporter activity"/>
    <property type="evidence" value="ECO:0007669"/>
    <property type="project" value="InterPro"/>
</dbReference>
<dbReference type="PANTHER" id="PTHR43124">
    <property type="entry name" value="PURINE EFFLUX PUMP PBUE"/>
    <property type="match status" value="1"/>
</dbReference>
<dbReference type="InterPro" id="IPR020846">
    <property type="entry name" value="MFS_dom"/>
</dbReference>
<feature type="transmembrane region" description="Helical" evidence="6">
    <location>
        <begin position="65"/>
        <end position="86"/>
    </location>
</feature>
<dbReference type="KEGG" id="haa:A5892_13275"/>
<keyword evidence="4 6" id="KW-1133">Transmembrane helix</keyword>
<feature type="transmembrane region" description="Helical" evidence="6">
    <location>
        <begin position="21"/>
        <end position="45"/>
    </location>
</feature>
<evidence type="ECO:0000256" key="5">
    <source>
        <dbReference type="ARBA" id="ARBA00023136"/>
    </source>
</evidence>
<accession>A0A172YGY8</accession>
<dbReference type="SUPFAM" id="SSF103473">
    <property type="entry name" value="MFS general substrate transporter"/>
    <property type="match status" value="1"/>
</dbReference>
<feature type="domain" description="Major facilitator superfamily (MFS) profile" evidence="7">
    <location>
        <begin position="25"/>
        <end position="107"/>
    </location>
</feature>
<name>A0A172YGY8_9GAMM</name>
<evidence type="ECO:0000256" key="3">
    <source>
        <dbReference type="ARBA" id="ARBA00022692"/>
    </source>
</evidence>
<dbReference type="STRING" id="376489.A5892_13275"/>
<dbReference type="InterPro" id="IPR011701">
    <property type="entry name" value="MFS"/>
</dbReference>
<evidence type="ECO:0000313" key="9">
    <source>
        <dbReference type="Proteomes" id="UP000077875"/>
    </source>
</evidence>
<comment type="subcellular location">
    <subcellularLocation>
        <location evidence="1">Cell membrane</location>
        <topology evidence="1">Multi-pass membrane protein</topology>
    </subcellularLocation>
</comment>
<keyword evidence="5 6" id="KW-0472">Membrane</keyword>
<evidence type="ECO:0000259" key="7">
    <source>
        <dbReference type="PROSITE" id="PS50850"/>
    </source>
</evidence>
<dbReference type="InterPro" id="IPR050189">
    <property type="entry name" value="MFS_Efflux_Transporters"/>
</dbReference>
<dbReference type="Pfam" id="PF07690">
    <property type="entry name" value="MFS_1"/>
    <property type="match status" value="1"/>
</dbReference>
<keyword evidence="3 6" id="KW-0812">Transmembrane</keyword>
<proteinExistence type="predicted"/>
<keyword evidence="2" id="KW-1003">Cell membrane</keyword>
<protein>
    <recommendedName>
        <fullName evidence="7">Major facilitator superfamily (MFS) profile domain-containing protein</fullName>
    </recommendedName>
</protein>
<dbReference type="EMBL" id="CP015243">
    <property type="protein sequence ID" value="ANF58322.1"/>
    <property type="molecule type" value="Genomic_DNA"/>
</dbReference>
<evidence type="ECO:0000256" key="2">
    <source>
        <dbReference type="ARBA" id="ARBA00022475"/>
    </source>
</evidence>
<evidence type="ECO:0000313" key="8">
    <source>
        <dbReference type="EMBL" id="ANF58322.1"/>
    </source>
</evidence>
<dbReference type="PROSITE" id="PS50850">
    <property type="entry name" value="MFS"/>
    <property type="match status" value="1"/>
</dbReference>
<dbReference type="Gene3D" id="1.20.1250.20">
    <property type="entry name" value="MFS general substrate transporter like domains"/>
    <property type="match status" value="1"/>
</dbReference>
<dbReference type="InterPro" id="IPR036259">
    <property type="entry name" value="MFS_trans_sf"/>
</dbReference>